<feature type="domain" description="VOC" evidence="1">
    <location>
        <begin position="1"/>
        <end position="122"/>
    </location>
</feature>
<dbReference type="PROSITE" id="PS51819">
    <property type="entry name" value="VOC"/>
    <property type="match status" value="1"/>
</dbReference>
<dbReference type="Gene3D" id="3.10.180.10">
    <property type="entry name" value="2,3-Dihydroxybiphenyl 1,2-Dioxygenase, domain 1"/>
    <property type="match status" value="1"/>
</dbReference>
<dbReference type="InterPro" id="IPR037523">
    <property type="entry name" value="VOC_core"/>
</dbReference>
<sequence>MLDHMTFRVSDIEKSLKFYEAALTPLGYAVAHDFEHDGVRIVGLAKDGAPDTWLVARLPETSGAHLAWRAASQAEVDAFYKAGLAAGGRDNGAPGLREHYHPGYYGAFLMDPDGNNIEAVFHGQ</sequence>
<dbReference type="InterPro" id="IPR029068">
    <property type="entry name" value="Glyas_Bleomycin-R_OHBP_Dase"/>
</dbReference>
<evidence type="ECO:0000313" key="2">
    <source>
        <dbReference type="EMBL" id="TFW21573.1"/>
    </source>
</evidence>
<dbReference type="Pfam" id="PF00903">
    <property type="entry name" value="Glyoxalase"/>
    <property type="match status" value="1"/>
</dbReference>
<dbReference type="EMBL" id="SPVF01000117">
    <property type="protein sequence ID" value="TFW21573.1"/>
    <property type="molecule type" value="Genomic_DNA"/>
</dbReference>
<dbReference type="CDD" id="cd07262">
    <property type="entry name" value="VOC_like"/>
    <property type="match status" value="1"/>
</dbReference>
<gene>
    <name evidence="2" type="ORF">E4L96_08770</name>
</gene>
<evidence type="ECO:0000259" key="1">
    <source>
        <dbReference type="PROSITE" id="PS51819"/>
    </source>
</evidence>
<dbReference type="RefSeq" id="WP_135206838.1">
    <property type="nucleotide sequence ID" value="NZ_SPVF01000117.1"/>
</dbReference>
<dbReference type="OrthoDB" id="9800438at2"/>
<reference evidence="2 3" key="1">
    <citation type="submission" date="2019-03" db="EMBL/GenBank/DDBJ databases">
        <title>Draft Genome Sequence of Massilia arenosa sp. nov., a Novel Massilia Species Isolated from a Sandy-loam Maize Soil.</title>
        <authorList>
            <person name="Raths R."/>
            <person name="Peta V."/>
            <person name="Bucking H."/>
        </authorList>
    </citation>
    <scope>NUCLEOTIDE SEQUENCE [LARGE SCALE GENOMIC DNA]</scope>
    <source>
        <strain evidence="2 3">MC02</strain>
    </source>
</reference>
<dbReference type="PANTHER" id="PTHR35006:SF2">
    <property type="entry name" value="GLYOXALASE FAMILY PROTEIN (AFU_ORTHOLOGUE AFUA_5G14830)"/>
    <property type="match status" value="1"/>
</dbReference>
<dbReference type="SUPFAM" id="SSF54593">
    <property type="entry name" value="Glyoxalase/Bleomycin resistance protein/Dihydroxybiphenyl dioxygenase"/>
    <property type="match status" value="1"/>
</dbReference>
<dbReference type="InterPro" id="IPR004360">
    <property type="entry name" value="Glyas_Fos-R_dOase_dom"/>
</dbReference>
<dbReference type="AlphaFoldDB" id="A0A4Y9SI60"/>
<comment type="caution">
    <text evidence="2">The sequence shown here is derived from an EMBL/GenBank/DDBJ whole genome shotgun (WGS) entry which is preliminary data.</text>
</comment>
<evidence type="ECO:0000313" key="3">
    <source>
        <dbReference type="Proteomes" id="UP000298438"/>
    </source>
</evidence>
<organism evidence="2 3">
    <name type="scientific">Zemynaea arenosa</name>
    <dbReference type="NCBI Taxonomy" id="2561931"/>
    <lineage>
        <taxon>Bacteria</taxon>
        <taxon>Pseudomonadati</taxon>
        <taxon>Pseudomonadota</taxon>
        <taxon>Betaproteobacteria</taxon>
        <taxon>Burkholderiales</taxon>
        <taxon>Oxalobacteraceae</taxon>
        <taxon>Telluria group</taxon>
        <taxon>Zemynaea</taxon>
    </lineage>
</organism>
<accession>A0A4Y9SI60</accession>
<proteinExistence type="predicted"/>
<dbReference type="Proteomes" id="UP000298438">
    <property type="component" value="Unassembled WGS sequence"/>
</dbReference>
<protein>
    <submittedName>
        <fullName evidence="2">VOC family protein</fullName>
    </submittedName>
</protein>
<name>A0A4Y9SI60_9BURK</name>
<keyword evidence="3" id="KW-1185">Reference proteome</keyword>
<dbReference type="PANTHER" id="PTHR35006">
    <property type="entry name" value="GLYOXALASE FAMILY PROTEIN (AFU_ORTHOLOGUE AFUA_5G14830)"/>
    <property type="match status" value="1"/>
</dbReference>